<dbReference type="Pfam" id="PF20349">
    <property type="entry name" value="DUF6644"/>
    <property type="match status" value="1"/>
</dbReference>
<evidence type="ECO:0000313" key="3">
    <source>
        <dbReference type="EMBL" id="GFE81094.1"/>
    </source>
</evidence>
<reference evidence="4" key="1">
    <citation type="submission" date="2020-01" db="EMBL/GenBank/DDBJ databases">
        <title>'Steroidobacter agaridevorans' sp. nov., agar-degrading bacteria isolated from rhizosphere soils.</title>
        <authorList>
            <person name="Ikenaga M."/>
            <person name="Kataoka M."/>
            <person name="Murouchi A."/>
            <person name="Katsuragi S."/>
            <person name="Sakai M."/>
        </authorList>
    </citation>
    <scope>NUCLEOTIDE SEQUENCE [LARGE SCALE GENOMIC DNA]</scope>
    <source>
        <strain evidence="4">YU21-B</strain>
    </source>
</reference>
<dbReference type="Proteomes" id="UP000445000">
    <property type="component" value="Unassembled WGS sequence"/>
</dbReference>
<dbReference type="EMBL" id="BLJN01000003">
    <property type="protein sequence ID" value="GFE81094.1"/>
    <property type="molecule type" value="Genomic_DNA"/>
</dbReference>
<gene>
    <name evidence="3" type="ORF">GCM10011487_30940</name>
</gene>
<evidence type="ECO:0000313" key="4">
    <source>
        <dbReference type="Proteomes" id="UP000445000"/>
    </source>
</evidence>
<feature type="domain" description="DUF6644" evidence="2">
    <location>
        <begin position="32"/>
        <end position="163"/>
    </location>
</feature>
<dbReference type="InterPro" id="IPR046586">
    <property type="entry name" value="DUF6644"/>
</dbReference>
<feature type="transmembrane region" description="Helical" evidence="1">
    <location>
        <begin position="73"/>
        <end position="94"/>
    </location>
</feature>
<keyword evidence="4" id="KW-1185">Reference proteome</keyword>
<dbReference type="RefSeq" id="WP_161812791.1">
    <property type="nucleotide sequence ID" value="NZ_BLJN01000003.1"/>
</dbReference>
<organism evidence="3 4">
    <name type="scientific">Steroidobacter agaridevorans</name>
    <dbReference type="NCBI Taxonomy" id="2695856"/>
    <lineage>
        <taxon>Bacteria</taxon>
        <taxon>Pseudomonadati</taxon>
        <taxon>Pseudomonadota</taxon>
        <taxon>Gammaproteobacteria</taxon>
        <taxon>Steroidobacterales</taxon>
        <taxon>Steroidobacteraceae</taxon>
        <taxon>Steroidobacter</taxon>
    </lineage>
</organism>
<evidence type="ECO:0000259" key="2">
    <source>
        <dbReference type="Pfam" id="PF20349"/>
    </source>
</evidence>
<sequence>MNSALLQFATWLSERSFSVGLHESFYMYNWIETTHVMTLMLSFGMLAIVDLRMLGLAFANVPASKIAERLDKPMLIGFTLMFITGILLFTAIPVRTTQSLWFRIKIVLLIAAAINAWLFRGYLLAAKGSWDADAVAPRRARIAAGLSLALWCGVIMTGRFIAYDWFDCGGDNPAFIDWAAGCVAAE</sequence>
<feature type="transmembrane region" description="Helical" evidence="1">
    <location>
        <begin position="100"/>
        <end position="119"/>
    </location>
</feature>
<comment type="caution">
    <text evidence="3">The sequence shown here is derived from an EMBL/GenBank/DDBJ whole genome shotgun (WGS) entry which is preliminary data.</text>
</comment>
<dbReference type="AlphaFoldDB" id="A0A829YCI0"/>
<keyword evidence="1" id="KW-0812">Transmembrane</keyword>
<accession>A0A829YCI0</accession>
<proteinExistence type="predicted"/>
<keyword evidence="1" id="KW-0472">Membrane</keyword>
<evidence type="ECO:0000256" key="1">
    <source>
        <dbReference type="SAM" id="Phobius"/>
    </source>
</evidence>
<protein>
    <submittedName>
        <fullName evidence="3">Membrane protein</fullName>
    </submittedName>
</protein>
<feature type="transmembrane region" description="Helical" evidence="1">
    <location>
        <begin position="140"/>
        <end position="162"/>
    </location>
</feature>
<keyword evidence="1" id="KW-1133">Transmembrane helix</keyword>
<name>A0A829YCI0_9GAMM</name>
<feature type="transmembrane region" description="Helical" evidence="1">
    <location>
        <begin position="40"/>
        <end position="61"/>
    </location>
</feature>